<dbReference type="PANTHER" id="PTHR30146">
    <property type="entry name" value="LACI-RELATED TRANSCRIPTIONAL REPRESSOR"/>
    <property type="match status" value="1"/>
</dbReference>
<dbReference type="PANTHER" id="PTHR30146:SF138">
    <property type="entry name" value="TRANSCRIPTIONAL REGULATORY PROTEIN"/>
    <property type="match status" value="1"/>
</dbReference>
<keyword evidence="1" id="KW-0805">Transcription regulation</keyword>
<dbReference type="AlphaFoldDB" id="A0A7I7XBX3"/>
<dbReference type="PROSITE" id="PS50932">
    <property type="entry name" value="HTH_LACI_2"/>
    <property type="match status" value="1"/>
</dbReference>
<proteinExistence type="predicted"/>
<keyword evidence="3" id="KW-0804">Transcription</keyword>
<dbReference type="CDD" id="cd01392">
    <property type="entry name" value="HTH_LacI"/>
    <property type="match status" value="1"/>
</dbReference>
<evidence type="ECO:0000256" key="1">
    <source>
        <dbReference type="ARBA" id="ARBA00023015"/>
    </source>
</evidence>
<dbReference type="KEGG" id="mmag:MMAD_10550"/>
<evidence type="ECO:0000256" key="3">
    <source>
        <dbReference type="ARBA" id="ARBA00023163"/>
    </source>
</evidence>
<dbReference type="SMART" id="SM00354">
    <property type="entry name" value="HTH_LACI"/>
    <property type="match status" value="1"/>
</dbReference>
<dbReference type="SUPFAM" id="SSF47413">
    <property type="entry name" value="lambda repressor-like DNA-binding domains"/>
    <property type="match status" value="1"/>
</dbReference>
<dbReference type="GO" id="GO:0003700">
    <property type="term" value="F:DNA-binding transcription factor activity"/>
    <property type="evidence" value="ECO:0007669"/>
    <property type="project" value="TreeGrafter"/>
</dbReference>
<keyword evidence="2" id="KW-0238">DNA-binding</keyword>
<dbReference type="Gene3D" id="3.40.50.2300">
    <property type="match status" value="2"/>
</dbReference>
<organism evidence="5 6">
    <name type="scientific">Mycolicibacterium madagascariense</name>
    <dbReference type="NCBI Taxonomy" id="212765"/>
    <lineage>
        <taxon>Bacteria</taxon>
        <taxon>Bacillati</taxon>
        <taxon>Actinomycetota</taxon>
        <taxon>Actinomycetes</taxon>
        <taxon>Mycobacteriales</taxon>
        <taxon>Mycobacteriaceae</taxon>
        <taxon>Mycolicibacterium</taxon>
    </lineage>
</organism>
<evidence type="ECO:0000259" key="4">
    <source>
        <dbReference type="PROSITE" id="PS50932"/>
    </source>
</evidence>
<evidence type="ECO:0000256" key="2">
    <source>
        <dbReference type="ARBA" id="ARBA00023125"/>
    </source>
</evidence>
<feature type="domain" description="HTH lacI-type" evidence="4">
    <location>
        <begin position="8"/>
        <end position="64"/>
    </location>
</feature>
<dbReference type="Proteomes" id="UP000466517">
    <property type="component" value="Chromosome"/>
</dbReference>
<dbReference type="InterPro" id="IPR028082">
    <property type="entry name" value="Peripla_BP_I"/>
</dbReference>
<dbReference type="Pfam" id="PF00356">
    <property type="entry name" value="LacI"/>
    <property type="match status" value="1"/>
</dbReference>
<name>A0A7I7XBX3_9MYCO</name>
<accession>A0A7I7XBX3</accession>
<dbReference type="InterPro" id="IPR000843">
    <property type="entry name" value="HTH_LacI"/>
</dbReference>
<gene>
    <name evidence="5" type="ORF">MMAD_10550</name>
</gene>
<evidence type="ECO:0000313" key="6">
    <source>
        <dbReference type="Proteomes" id="UP000466517"/>
    </source>
</evidence>
<dbReference type="InterPro" id="IPR046335">
    <property type="entry name" value="LacI/GalR-like_sensor"/>
</dbReference>
<protein>
    <submittedName>
        <fullName evidence="5">LacI family transcriptional regulator</fullName>
    </submittedName>
</protein>
<dbReference type="Pfam" id="PF13377">
    <property type="entry name" value="Peripla_BP_3"/>
    <property type="match status" value="1"/>
</dbReference>
<dbReference type="EMBL" id="AP022610">
    <property type="protein sequence ID" value="BBZ26760.1"/>
    <property type="molecule type" value="Genomic_DNA"/>
</dbReference>
<reference evidence="5 6" key="1">
    <citation type="journal article" date="2019" name="Emerg. Microbes Infect.">
        <title>Comprehensive subspecies identification of 175 nontuberculous mycobacteria species based on 7547 genomic profiles.</title>
        <authorList>
            <person name="Matsumoto Y."/>
            <person name="Kinjo T."/>
            <person name="Motooka D."/>
            <person name="Nabeya D."/>
            <person name="Jung N."/>
            <person name="Uechi K."/>
            <person name="Horii T."/>
            <person name="Iida T."/>
            <person name="Fujita J."/>
            <person name="Nakamura S."/>
        </authorList>
    </citation>
    <scope>NUCLEOTIDE SEQUENCE [LARGE SCALE GENOMIC DNA]</scope>
    <source>
        <strain evidence="5 6">JCM 13574</strain>
    </source>
</reference>
<evidence type="ECO:0000313" key="5">
    <source>
        <dbReference type="EMBL" id="BBZ26760.1"/>
    </source>
</evidence>
<dbReference type="SUPFAM" id="SSF53822">
    <property type="entry name" value="Periplasmic binding protein-like I"/>
    <property type="match status" value="1"/>
</dbReference>
<sequence>MGYVFPVVTMKDVALAAGVSPATVSNAFRGRTGRLSDSQREHILQVATSLGYLGPNPAGSALRTGVVGALGVMFSESLSFVFDDSSAVTLLKGISHAAERADLSLMLLPFPPHRDDVVDADRDARIVRNSLVDGFIAYSMPDDHPAIRSANSRRLPMVIVDAPFDHDLHYVGIRDRAAARICAEHLLSLGHSNIGILVDRLVPDGHRGHVTPSRLRATTEAVPRERLRGYRDGLRSGGVDWKSVALYEAGGLTIPHFDAGAERLLHDRPDLTAILAVNDELALAVLRVCQRREVAVPQQLSVVGFDDVAAAAAAGITTIHQDFVEKGRIASQILIDHPDTPQKVILPTSLVIRRSTGAPPR</sequence>
<dbReference type="CDD" id="cd06279">
    <property type="entry name" value="PBP1_LacI-like"/>
    <property type="match status" value="1"/>
</dbReference>
<dbReference type="InterPro" id="IPR010982">
    <property type="entry name" value="Lambda_DNA-bd_dom_sf"/>
</dbReference>
<dbReference type="GO" id="GO:0000976">
    <property type="term" value="F:transcription cis-regulatory region binding"/>
    <property type="evidence" value="ECO:0007669"/>
    <property type="project" value="TreeGrafter"/>
</dbReference>
<dbReference type="Gene3D" id="1.10.260.40">
    <property type="entry name" value="lambda repressor-like DNA-binding domains"/>
    <property type="match status" value="1"/>
</dbReference>
<keyword evidence="6" id="KW-1185">Reference proteome</keyword>